<dbReference type="AlphaFoldDB" id="A0A2P8GSK5"/>
<reference evidence="3 4" key="1">
    <citation type="submission" date="2018-03" db="EMBL/GenBank/DDBJ databases">
        <title>Genomic Encyclopedia of Archaeal and Bacterial Type Strains, Phase II (KMG-II): from individual species to whole genera.</title>
        <authorList>
            <person name="Goeker M."/>
        </authorList>
    </citation>
    <scope>NUCLEOTIDE SEQUENCE [LARGE SCALE GENOMIC DNA]</scope>
    <source>
        <strain evidence="3 4">DSM 21548</strain>
    </source>
</reference>
<accession>A0A2P8GSK5</accession>
<feature type="compositionally biased region" description="Basic and acidic residues" evidence="1">
    <location>
        <begin position="276"/>
        <end position="286"/>
    </location>
</feature>
<proteinExistence type="predicted"/>
<feature type="region of interest" description="Disordered" evidence="1">
    <location>
        <begin position="265"/>
        <end position="321"/>
    </location>
</feature>
<feature type="domain" description="DUF4097" evidence="2">
    <location>
        <begin position="88"/>
        <end position="247"/>
    </location>
</feature>
<dbReference type="RefSeq" id="WP_208019915.1">
    <property type="nucleotide sequence ID" value="NZ_PYAU01000001.1"/>
</dbReference>
<sequence length="321" mass="33764">MALEKWIIVPGQTRVIDIEVVRSLKVSLLGGQIDIIGHDEPGARVEVHSVEQRDLKISINGDLLEIDHPQLRWDNVGDLLNAFGRNTAKASLSVLVPRSIALTLGSVSADALVTGITSRTRLSTVSGEIQTEGLDGELVLHSVSGELSAQNYTGSLSADSVSGDITLSGSIDRVKVDTVSGDVFADIDGRCDRIRVNSVSGTLTARIDDTVGAVYTVNTVSGTLQLDGQVVKGTRGRGYHQTVAGSDDFSVEIVANTVSGGVSVIRRAPRPTTPPRPDDGPLHDADDFLSGDTFADDFAPSGDRTGDGLDGDPATDQDGPR</sequence>
<evidence type="ECO:0000313" key="4">
    <source>
        <dbReference type="Proteomes" id="UP000241203"/>
    </source>
</evidence>
<evidence type="ECO:0000256" key="1">
    <source>
        <dbReference type="SAM" id="MobiDB-lite"/>
    </source>
</evidence>
<dbReference type="Pfam" id="PF13349">
    <property type="entry name" value="DUF4097"/>
    <property type="match status" value="1"/>
</dbReference>
<evidence type="ECO:0000313" key="3">
    <source>
        <dbReference type="EMBL" id="PSL36941.1"/>
    </source>
</evidence>
<dbReference type="Proteomes" id="UP000241203">
    <property type="component" value="Unassembled WGS sequence"/>
</dbReference>
<protein>
    <recommendedName>
        <fullName evidence="2">DUF4097 domain-containing protein</fullName>
    </recommendedName>
</protein>
<dbReference type="EMBL" id="PYAU01000001">
    <property type="protein sequence ID" value="PSL36941.1"/>
    <property type="molecule type" value="Genomic_DNA"/>
</dbReference>
<comment type="caution">
    <text evidence="3">The sequence shown here is derived from an EMBL/GenBank/DDBJ whole genome shotgun (WGS) entry which is preliminary data.</text>
</comment>
<name>A0A2P8GSK5_9MICO</name>
<organism evidence="3 4">
    <name type="scientific">Labedella gwakjiensis</name>
    <dbReference type="NCBI Taxonomy" id="390269"/>
    <lineage>
        <taxon>Bacteria</taxon>
        <taxon>Bacillati</taxon>
        <taxon>Actinomycetota</taxon>
        <taxon>Actinomycetes</taxon>
        <taxon>Micrococcales</taxon>
        <taxon>Microbacteriaceae</taxon>
        <taxon>Labedella</taxon>
    </lineage>
</organism>
<gene>
    <name evidence="3" type="ORF">CLV49_0543</name>
</gene>
<evidence type="ECO:0000259" key="2">
    <source>
        <dbReference type="Pfam" id="PF13349"/>
    </source>
</evidence>
<dbReference type="InterPro" id="IPR025164">
    <property type="entry name" value="Toastrack_DUF4097"/>
</dbReference>